<keyword evidence="4" id="KW-1185">Reference proteome</keyword>
<evidence type="ECO:0000313" key="3">
    <source>
        <dbReference type="EMBL" id="KAK8852762.1"/>
    </source>
</evidence>
<dbReference type="EMBL" id="JAPFFF010000023">
    <property type="protein sequence ID" value="KAK8852762.1"/>
    <property type="molecule type" value="Genomic_DNA"/>
</dbReference>
<comment type="caution">
    <text evidence="3">The sequence shown here is derived from an EMBL/GenBank/DDBJ whole genome shotgun (WGS) entry which is preliminary data.</text>
</comment>
<dbReference type="InterPro" id="IPR036322">
    <property type="entry name" value="WD40_repeat_dom_sf"/>
</dbReference>
<gene>
    <name evidence="3" type="ORF">M9Y10_017752</name>
</gene>
<evidence type="ECO:0000313" key="4">
    <source>
        <dbReference type="Proteomes" id="UP001470230"/>
    </source>
</evidence>
<feature type="domain" description="BEACH-type PH" evidence="2">
    <location>
        <begin position="1514"/>
        <end position="1617"/>
    </location>
</feature>
<protein>
    <submittedName>
        <fullName evidence="3">Aggrephagy</fullName>
    </submittedName>
</protein>
<sequence>MIERSKVDEFFKEIKHFQPINDYFSQFQIEELFSNDCEIMHECFEKLNHFPNCLLDYNKNFNSSFLAKYISIALPTEITDQLLMDLSYFIDKLTNQDLNFIVPVIASRLNVVQKAIALFNFPDCAATFVLLSSLLNNENYFILAFQRIYSSFHLVPSICHRIINSSLKLSIFKGPARSQILGMFPILIRSYKTQNFERGKSPLEIVFEGIIDCHPRSTELLSNNELETLVSMLTKLPKLPYQALIFFELINVHPGLTIQQVNYLITQSPEILFNYMKKIPLDCSEDIFASMMDNIASIPFEFPNKDFILIIYKHILLFSLEDHSHIRFMFQSNVQWFHQTLKKMKGDRLDVALFGINLLMLRSFNSYSNIFLECENFSELILDTLNRFKDKYLFIDAFFYALDPENTKCPFEEIIQLEVLKTLKFPPPSTSFIYHIVPVFLRSLLLSCSSEDSSLKHLMRCIIPLYKNFKLNKFLSSISNSDNLNHLVKLAMNDDEVFEFVSLTLGYSCNFDVFHELFNSISQNLNKTLNFFAFLSESSQLVTEFLYVNQEIPMPLSSSSTSIAMWIRPISGISPLLQITANRVNISMRISPESFYPSEIQEIKLPTSIDGWYFITMTFFQFNTLLISVNLTIIKAVYQNAIFPCSNFLIGGKNANFELQSVRVFKTVLSDDDYYQLFSLGPNYNEILYRDFMSYPFQKVPTFVKENGFISHYYLPFIHKLSKRTKYDNNPLNGLEYALLPPYKMVYQSSKPFFKSDSIELNLSDFRCITSSFLNSLHCHGGMNLIIHFIAEVILKNPSLNNLLFSKFLKNVFNRFPVFNAFFENNKAYQLIGHLLWSGNTTASETINLAMTEYNDSFYLTNPKIIENWLFEGQIYFSEFSEVIEKMMNSLMIPWNLNILVNINSFEKIVNLLCGTSIHTDHFLNVLYMLAVKLTSLEKAESNSRLVFERLMLCHFVFSRKEKNKETQNKKNENLNFVKNRPNSMMHSISFNHDDIHPTSTVYLIRILNLLLSQYPKVKVDLELFLPAVLTSVPVIQAEIIKILIVHLEWKYLHFLSYILKELPFIKEIGDSISTLIQESVIPLSFVQITTCLTYLISHAELKDLALKLCSHATISTTLVYTPITSSLLLSDAPFSSFNTTDESNIAFNQTIECIAITEQKEGLLHFDENQETADFISFLICSGFISGKYELVSLFFSSIYTIPNLPTNRYVMIVLFFMIRTFKVIWNHQRSFNLNTNQDEKSESYDIGLASSLSSCSLLFVNINLDKVIEMSTSYVSFLIHKMRLTPGSIDEAAISLLEEYSFSLLDVVKLANSNDSTSNLIFLLISMFHIKFSQNYIEKLSSLINDVPRIQKAKRYQELIDRIEQPESMIPVTFQEPFSSSFKQIEKKWQTYSEVDKNGLFSICCRSIHQQNFSLNTFQLNNSDNDEVIDLWHSIFRSLQFPGSSIYSNCPAKWMISDCPLNYKQRKILFPLNPSIDRLYESFWSIKYKDEELPSIRLKLTEVLQFTPISLDRPQDVRFSSSAHHLSGISNFVGILILTANKIKFYRRSKPSKPSNNDLNFLDFISIKLCQINSIRLKKFHHQPTGIEILCEDNHSFIFSFDNSNNCDTFIDTISQLTSYNITIIKTVNFKEIQNVMQKWVDGTISNFDYLLFLNEQSGRSWNDLTQYPIFPWVLKDYSSKQIDLDDQSIYRDLSLPIFAQTAEQQEQCMKYYKTTMSLSKEEDGHCMPNYFSNVGCTLYYLVRLEPFTDEEISFQGGSFDAADRTFQSFDISYNIMVSYGNKDSLELIPDFFFNPETLKNINNAKFPDSILCNRVVNDVILPPWASSHRELIKMMRNSLESKVTSLHLHEWIDLVFGFRRRGQAALEKFNVFQKSVFEFNVDEVIDNRTLFKAMRDQIHNCGQAANELFKSPHPKRNVLNELHIFNGNLVNQPIKKSSIPKKELKFAFNPDGWTKLDSKIFNDNDSGNKPSYLAFKINHGNLECLLPQNAHQFLCFCDELKTTAIDIKGKFLLTGHKLPIVNIWSLKNEKTPVILSSINCHESPVSAVSFFGNDWPIIAAGHDDGYVSLFSMNPMRFLRSMSMGFDIKVSLIRTSNLTGEILIVQKKYLTLWTINGELINSIQINDNIIDATFTNFTDGLRTNFIFLLCENGNILSLNSFDMNIISYQTNNEDKEKPISLCFRIDSLYVQYADSSITCWKLI</sequence>
<dbReference type="PANTHER" id="PTHR13743:SF112">
    <property type="entry name" value="BEACH DOMAIN-CONTAINING PROTEIN"/>
    <property type="match status" value="1"/>
</dbReference>
<dbReference type="InterPro" id="IPR000409">
    <property type="entry name" value="BEACH_dom"/>
</dbReference>
<organism evidence="3 4">
    <name type="scientific">Tritrichomonas musculus</name>
    <dbReference type="NCBI Taxonomy" id="1915356"/>
    <lineage>
        <taxon>Eukaryota</taxon>
        <taxon>Metamonada</taxon>
        <taxon>Parabasalia</taxon>
        <taxon>Tritrichomonadida</taxon>
        <taxon>Tritrichomonadidae</taxon>
        <taxon>Tritrichomonas</taxon>
    </lineage>
</organism>
<dbReference type="Pfam" id="PF02138">
    <property type="entry name" value="Beach"/>
    <property type="match status" value="1"/>
</dbReference>
<dbReference type="InterPro" id="IPR011993">
    <property type="entry name" value="PH-like_dom_sf"/>
</dbReference>
<dbReference type="InterPro" id="IPR036372">
    <property type="entry name" value="BEACH_dom_sf"/>
</dbReference>
<dbReference type="Gene3D" id="2.130.10.10">
    <property type="entry name" value="YVTN repeat-like/Quinoprotein amine dehydrogenase"/>
    <property type="match status" value="1"/>
</dbReference>
<dbReference type="SMART" id="SM00320">
    <property type="entry name" value="WD40"/>
    <property type="match status" value="1"/>
</dbReference>
<proteinExistence type="predicted"/>
<dbReference type="InterPro" id="IPR015943">
    <property type="entry name" value="WD40/YVTN_repeat-like_dom_sf"/>
</dbReference>
<evidence type="ECO:0000259" key="1">
    <source>
        <dbReference type="PROSITE" id="PS50197"/>
    </source>
</evidence>
<dbReference type="Gene3D" id="2.30.29.30">
    <property type="entry name" value="Pleckstrin-homology domain (PH domain)/Phosphotyrosine-binding domain (PTB)"/>
    <property type="match status" value="1"/>
</dbReference>
<dbReference type="InterPro" id="IPR050865">
    <property type="entry name" value="BEACH_Domain"/>
</dbReference>
<evidence type="ECO:0000259" key="2">
    <source>
        <dbReference type="PROSITE" id="PS51783"/>
    </source>
</evidence>
<dbReference type="PROSITE" id="PS51783">
    <property type="entry name" value="PH_BEACH"/>
    <property type="match status" value="1"/>
</dbReference>
<dbReference type="SMART" id="SM01026">
    <property type="entry name" value="Beach"/>
    <property type="match status" value="1"/>
</dbReference>
<dbReference type="SUPFAM" id="SSF81837">
    <property type="entry name" value="BEACH domain"/>
    <property type="match status" value="1"/>
</dbReference>
<reference evidence="3 4" key="1">
    <citation type="submission" date="2024-04" db="EMBL/GenBank/DDBJ databases">
        <title>Tritrichomonas musculus Genome.</title>
        <authorList>
            <person name="Alves-Ferreira E."/>
            <person name="Grigg M."/>
            <person name="Lorenzi H."/>
            <person name="Galac M."/>
        </authorList>
    </citation>
    <scope>NUCLEOTIDE SEQUENCE [LARGE SCALE GENOMIC DNA]</scope>
    <source>
        <strain evidence="3 4">EAF2021</strain>
    </source>
</reference>
<dbReference type="Proteomes" id="UP001470230">
    <property type="component" value="Unassembled WGS sequence"/>
</dbReference>
<dbReference type="SUPFAM" id="SSF50729">
    <property type="entry name" value="PH domain-like"/>
    <property type="match status" value="1"/>
</dbReference>
<dbReference type="PANTHER" id="PTHR13743">
    <property type="entry name" value="BEIGE/BEACH-RELATED"/>
    <property type="match status" value="1"/>
</dbReference>
<dbReference type="SUPFAM" id="SSF50978">
    <property type="entry name" value="WD40 repeat-like"/>
    <property type="match status" value="1"/>
</dbReference>
<dbReference type="PROSITE" id="PS50197">
    <property type="entry name" value="BEACH"/>
    <property type="match status" value="1"/>
</dbReference>
<dbReference type="Gene3D" id="1.10.1540.10">
    <property type="entry name" value="BEACH domain"/>
    <property type="match status" value="1"/>
</dbReference>
<name>A0ABR2HW47_9EUKA</name>
<dbReference type="InterPro" id="IPR001680">
    <property type="entry name" value="WD40_rpt"/>
</dbReference>
<accession>A0ABR2HW47</accession>
<dbReference type="InterPro" id="IPR023362">
    <property type="entry name" value="PH-BEACH_dom"/>
</dbReference>
<dbReference type="CDD" id="cd06071">
    <property type="entry name" value="Beach"/>
    <property type="match status" value="1"/>
</dbReference>
<feature type="domain" description="BEACH" evidence="1">
    <location>
        <begin position="1627"/>
        <end position="1919"/>
    </location>
</feature>